<name>A0A5N6TMG2_ASPAV</name>
<dbReference type="InterPro" id="IPR036770">
    <property type="entry name" value="Ankyrin_rpt-contain_sf"/>
</dbReference>
<dbReference type="CDD" id="cd09917">
    <property type="entry name" value="F-box_SF"/>
    <property type="match status" value="1"/>
</dbReference>
<evidence type="ECO:0000256" key="2">
    <source>
        <dbReference type="ARBA" id="ARBA00023043"/>
    </source>
</evidence>
<sequence>MANAKMDSERRLCDDIILEITNYADPRTICRLAATCKQYGQLLHNTRRRLARKHALASIKVYEEARAAIKGSYFTQWAEVLPPEPLYDCITRGNIAGLEFLLEAGADPNSRSLKGHTMLYTAIGKSSPACARLLIKHGAEIWTDHWHRLCHVRSDSARTEFAMMIFGAGHMIPSVVDFKLLCHLVPAETVLQILRERGLEFFGREKNVLHTLSGSQTRGRESPLNDKPEILDLLLEKFPALLNDVSEWMMRTPLLHALCAGDFRYARILLKKGAVVGYADILNQTELWLAVSAGKQEIVRELLKRPLDKEYITLLPSYADISLVAYQQKLVIIEMLARDSRYQLDDYALSEILSLGKQVDFEDLNQEKSRAFSEY</sequence>
<keyword evidence="4" id="KW-1185">Reference proteome</keyword>
<dbReference type="SUPFAM" id="SSF81383">
    <property type="entry name" value="F-box domain"/>
    <property type="match status" value="1"/>
</dbReference>
<organism evidence="3 4">
    <name type="scientific">Aspergillus avenaceus</name>
    <dbReference type="NCBI Taxonomy" id="36643"/>
    <lineage>
        <taxon>Eukaryota</taxon>
        <taxon>Fungi</taxon>
        <taxon>Dikarya</taxon>
        <taxon>Ascomycota</taxon>
        <taxon>Pezizomycotina</taxon>
        <taxon>Eurotiomycetes</taxon>
        <taxon>Eurotiomycetidae</taxon>
        <taxon>Eurotiales</taxon>
        <taxon>Aspergillaceae</taxon>
        <taxon>Aspergillus</taxon>
        <taxon>Aspergillus subgen. Circumdati</taxon>
    </lineage>
</organism>
<dbReference type="EMBL" id="ML742205">
    <property type="protein sequence ID" value="KAE8147480.1"/>
    <property type="molecule type" value="Genomic_DNA"/>
</dbReference>
<proteinExistence type="predicted"/>
<dbReference type="OrthoDB" id="539213at2759"/>
<accession>A0A5N6TMG2</accession>
<dbReference type="AlphaFoldDB" id="A0A5N6TMG2"/>
<evidence type="ECO:0000256" key="1">
    <source>
        <dbReference type="ARBA" id="ARBA00022737"/>
    </source>
</evidence>
<dbReference type="SMART" id="SM00248">
    <property type="entry name" value="ANK"/>
    <property type="match status" value="4"/>
</dbReference>
<evidence type="ECO:0000313" key="3">
    <source>
        <dbReference type="EMBL" id="KAE8147480.1"/>
    </source>
</evidence>
<reference evidence="3 4" key="1">
    <citation type="submission" date="2019-04" db="EMBL/GenBank/DDBJ databases">
        <title>Friends and foes A comparative genomics study of 23 Aspergillus species from section Flavi.</title>
        <authorList>
            <consortium name="DOE Joint Genome Institute"/>
            <person name="Kjaerbolling I."/>
            <person name="Vesth T."/>
            <person name="Frisvad J.C."/>
            <person name="Nybo J.L."/>
            <person name="Theobald S."/>
            <person name="Kildgaard S."/>
            <person name="Isbrandt T."/>
            <person name="Kuo A."/>
            <person name="Sato A."/>
            <person name="Lyhne E.K."/>
            <person name="Kogle M.E."/>
            <person name="Wiebenga A."/>
            <person name="Kun R.S."/>
            <person name="Lubbers R.J."/>
            <person name="Makela M.R."/>
            <person name="Barry K."/>
            <person name="Chovatia M."/>
            <person name="Clum A."/>
            <person name="Daum C."/>
            <person name="Haridas S."/>
            <person name="He G."/>
            <person name="LaButti K."/>
            <person name="Lipzen A."/>
            <person name="Mondo S."/>
            <person name="Riley R."/>
            <person name="Salamov A."/>
            <person name="Simmons B.A."/>
            <person name="Magnuson J.K."/>
            <person name="Henrissat B."/>
            <person name="Mortensen U.H."/>
            <person name="Larsen T.O."/>
            <person name="Devries R.P."/>
            <person name="Grigoriev I.V."/>
            <person name="Machida M."/>
            <person name="Baker S.E."/>
            <person name="Andersen M.R."/>
        </authorList>
    </citation>
    <scope>NUCLEOTIDE SEQUENCE [LARGE SCALE GENOMIC DNA]</scope>
    <source>
        <strain evidence="3 4">IBT 18842</strain>
    </source>
</reference>
<gene>
    <name evidence="3" type="ORF">BDV25DRAFT_32676</name>
</gene>
<dbReference type="SUPFAM" id="SSF48403">
    <property type="entry name" value="Ankyrin repeat"/>
    <property type="match status" value="1"/>
</dbReference>
<dbReference type="PANTHER" id="PTHR24198:SF165">
    <property type="entry name" value="ANKYRIN REPEAT-CONTAINING PROTEIN-RELATED"/>
    <property type="match status" value="1"/>
</dbReference>
<dbReference type="InterPro" id="IPR002110">
    <property type="entry name" value="Ankyrin_rpt"/>
</dbReference>
<dbReference type="Proteomes" id="UP000325780">
    <property type="component" value="Unassembled WGS sequence"/>
</dbReference>
<dbReference type="InterPro" id="IPR036047">
    <property type="entry name" value="F-box-like_dom_sf"/>
</dbReference>
<protein>
    <submittedName>
        <fullName evidence="3">Ankyrin repeat-containing domain protein</fullName>
    </submittedName>
</protein>
<dbReference type="Pfam" id="PF12796">
    <property type="entry name" value="Ank_2"/>
    <property type="match status" value="1"/>
</dbReference>
<keyword evidence="2" id="KW-0040">ANK repeat</keyword>
<evidence type="ECO:0000313" key="4">
    <source>
        <dbReference type="Proteomes" id="UP000325780"/>
    </source>
</evidence>
<dbReference type="PANTHER" id="PTHR24198">
    <property type="entry name" value="ANKYRIN REPEAT AND PROTEIN KINASE DOMAIN-CONTAINING PROTEIN"/>
    <property type="match status" value="1"/>
</dbReference>
<keyword evidence="1" id="KW-0677">Repeat</keyword>
<dbReference type="Gene3D" id="1.25.40.20">
    <property type="entry name" value="Ankyrin repeat-containing domain"/>
    <property type="match status" value="2"/>
</dbReference>